<dbReference type="GO" id="GO:0005524">
    <property type="term" value="F:ATP binding"/>
    <property type="evidence" value="ECO:0007669"/>
    <property type="project" value="UniProtKB-KW"/>
</dbReference>
<dbReference type="Pfam" id="PF14559">
    <property type="entry name" value="TPR_19"/>
    <property type="match status" value="1"/>
</dbReference>
<feature type="domain" description="AAA+ ATPase" evidence="6">
    <location>
        <begin position="217"/>
        <end position="354"/>
    </location>
</feature>
<evidence type="ECO:0000256" key="5">
    <source>
        <dbReference type="SAM" id="MobiDB-lite"/>
    </source>
</evidence>
<gene>
    <name evidence="7" type="ORF">GIS00_23690</name>
</gene>
<dbReference type="PANTHER" id="PTHR23077:SF171">
    <property type="entry name" value="NUCLEAR VALOSIN-CONTAINING PROTEIN-LIKE"/>
    <property type="match status" value="1"/>
</dbReference>
<dbReference type="Gene3D" id="1.10.8.60">
    <property type="match status" value="1"/>
</dbReference>
<dbReference type="InterPro" id="IPR003959">
    <property type="entry name" value="ATPase_AAA_core"/>
</dbReference>
<dbReference type="InterPro" id="IPR003593">
    <property type="entry name" value="AAA+_ATPase"/>
</dbReference>
<dbReference type="InterPro" id="IPR050168">
    <property type="entry name" value="AAA_ATPase_domain"/>
</dbReference>
<keyword evidence="1 4" id="KW-0547">Nucleotide-binding</keyword>
<protein>
    <submittedName>
        <fullName evidence="7">AAA family ATPase</fullName>
    </submittedName>
</protein>
<dbReference type="GO" id="GO:0016887">
    <property type="term" value="F:ATP hydrolysis activity"/>
    <property type="evidence" value="ECO:0007669"/>
    <property type="project" value="InterPro"/>
</dbReference>
<dbReference type="EMBL" id="WLYK01000012">
    <property type="protein sequence ID" value="MTD16942.1"/>
    <property type="molecule type" value="Genomic_DNA"/>
</dbReference>
<dbReference type="SUPFAM" id="SSF52540">
    <property type="entry name" value="P-loop containing nucleoside triphosphate hydrolases"/>
    <property type="match status" value="1"/>
</dbReference>
<dbReference type="Pfam" id="PF17862">
    <property type="entry name" value="AAA_lid_3"/>
    <property type="match status" value="1"/>
</dbReference>
<dbReference type="AlphaFoldDB" id="A0A7K1FS21"/>
<evidence type="ECO:0000256" key="4">
    <source>
        <dbReference type="RuleBase" id="RU003651"/>
    </source>
</evidence>
<dbReference type="InterPro" id="IPR027417">
    <property type="entry name" value="P-loop_NTPase"/>
</dbReference>
<evidence type="ECO:0000259" key="6">
    <source>
        <dbReference type="SMART" id="SM00382"/>
    </source>
</evidence>
<feature type="compositionally biased region" description="Low complexity" evidence="5">
    <location>
        <begin position="120"/>
        <end position="138"/>
    </location>
</feature>
<dbReference type="SMART" id="SM00382">
    <property type="entry name" value="AAA"/>
    <property type="match status" value="1"/>
</dbReference>
<dbReference type="Proteomes" id="UP000460221">
    <property type="component" value="Unassembled WGS sequence"/>
</dbReference>
<feature type="region of interest" description="Disordered" evidence="5">
    <location>
        <begin position="90"/>
        <end position="147"/>
    </location>
</feature>
<evidence type="ECO:0000256" key="3">
    <source>
        <dbReference type="ARBA" id="ARBA00023054"/>
    </source>
</evidence>
<organism evidence="7 8">
    <name type="scientific">Nakamurella alba</name>
    <dbReference type="NCBI Taxonomy" id="2665158"/>
    <lineage>
        <taxon>Bacteria</taxon>
        <taxon>Bacillati</taxon>
        <taxon>Actinomycetota</taxon>
        <taxon>Actinomycetes</taxon>
        <taxon>Nakamurellales</taxon>
        <taxon>Nakamurellaceae</taxon>
        <taxon>Nakamurella</taxon>
    </lineage>
</organism>
<dbReference type="InterPro" id="IPR003960">
    <property type="entry name" value="ATPase_AAA_CS"/>
</dbReference>
<dbReference type="InterPro" id="IPR011990">
    <property type="entry name" value="TPR-like_helical_dom_sf"/>
</dbReference>
<evidence type="ECO:0000256" key="2">
    <source>
        <dbReference type="ARBA" id="ARBA00022840"/>
    </source>
</evidence>
<reference evidence="7 8" key="1">
    <citation type="submission" date="2019-11" db="EMBL/GenBank/DDBJ databases">
        <authorList>
            <person name="Jiang L.-Q."/>
        </authorList>
    </citation>
    <scope>NUCLEOTIDE SEQUENCE [LARGE SCALE GENOMIC DNA]</scope>
    <source>
        <strain evidence="7 8">YIM 132087</strain>
    </source>
</reference>
<dbReference type="Gene3D" id="1.25.40.10">
    <property type="entry name" value="Tetratricopeptide repeat domain"/>
    <property type="match status" value="1"/>
</dbReference>
<keyword evidence="8" id="KW-1185">Reference proteome</keyword>
<dbReference type="Pfam" id="PF00004">
    <property type="entry name" value="AAA"/>
    <property type="match status" value="1"/>
</dbReference>
<dbReference type="PROSITE" id="PS00674">
    <property type="entry name" value="AAA"/>
    <property type="match status" value="1"/>
</dbReference>
<evidence type="ECO:0000313" key="8">
    <source>
        <dbReference type="Proteomes" id="UP000460221"/>
    </source>
</evidence>
<keyword evidence="2 4" id="KW-0067">ATP-binding</keyword>
<comment type="caution">
    <text evidence="7">The sequence shown here is derived from an EMBL/GenBank/DDBJ whole genome shotgun (WGS) entry which is preliminary data.</text>
</comment>
<evidence type="ECO:0000256" key="1">
    <source>
        <dbReference type="ARBA" id="ARBA00022741"/>
    </source>
</evidence>
<name>A0A7K1FS21_9ACTN</name>
<keyword evidence="3" id="KW-0175">Coiled coil</keyword>
<dbReference type="FunFam" id="3.40.50.300:FF:001025">
    <property type="entry name" value="ATPase family, AAA domain-containing 2B"/>
    <property type="match status" value="1"/>
</dbReference>
<accession>A0A7K1FS21</accession>
<dbReference type="SUPFAM" id="SSF48452">
    <property type="entry name" value="TPR-like"/>
    <property type="match status" value="1"/>
</dbReference>
<dbReference type="Gene3D" id="3.40.50.300">
    <property type="entry name" value="P-loop containing nucleotide triphosphate hydrolases"/>
    <property type="match status" value="1"/>
</dbReference>
<sequence>MSGARVAGVCGNHTRACRGITYVGAVDPQLIASLRRAVDAAPDDLPLRLHLAGVLLQGGQVPEAIAECAAALARDPGSAAARALMAQALGGGGSGGGPGVPTHDTPTHETAPHDTATPGPETTPMSPTAPASPASPTGVPGPGFDWSAAEQQIGDIAHPMFLDAEREQPTGAAWEVEQARVTLADVGGMSQVKERLEAAFLAPMRNPELRRLYGKSLRGGLLLYGPPGCGKTFIAKAVAGELGAGFVSVGLSDILDIYVGSSERNVAELFQLVRRSAPCVLFLDEIDALGQRRTQTRNTAMRGAVNQLLTEMDGVNGANEGVFVLAATNQPWDVDPALRRPGRLDRTLLVLPPDQPAREAVLRYHLRHRPVEGIDLAALARATDGFSGADLQHLCESGAERALLDSARTGTPRMIGMNDLLAARGEVRPSIGDWLDTARNVVMFADADNSYAELREYLKRVRRW</sequence>
<proteinExistence type="inferred from homology"/>
<comment type="similarity">
    <text evidence="4">Belongs to the AAA ATPase family.</text>
</comment>
<feature type="compositionally biased region" description="Gly residues" evidence="5">
    <location>
        <begin position="90"/>
        <end position="99"/>
    </location>
</feature>
<evidence type="ECO:0000313" key="7">
    <source>
        <dbReference type="EMBL" id="MTD16942.1"/>
    </source>
</evidence>
<dbReference type="PANTHER" id="PTHR23077">
    <property type="entry name" value="AAA-FAMILY ATPASE"/>
    <property type="match status" value="1"/>
</dbReference>
<dbReference type="InterPro" id="IPR041569">
    <property type="entry name" value="AAA_lid_3"/>
</dbReference>